<dbReference type="PANTHER" id="PTHR34186:SF2">
    <property type="entry name" value="CYANATE HYDRATASE"/>
    <property type="match status" value="1"/>
</dbReference>
<dbReference type="PRINTS" id="PR01693">
    <property type="entry name" value="CYANASE"/>
</dbReference>
<keyword evidence="1" id="KW-0812">Transmembrane</keyword>
<comment type="caution">
    <text evidence="2">The sequence shown here is derived from an EMBL/GenBank/DDBJ whole genome shotgun (WGS) entry which is preliminary data.</text>
</comment>
<name>A0ABP0NG19_9DINO</name>
<proteinExistence type="predicted"/>
<gene>
    <name evidence="2" type="ORF">CCMP2556_LOCUS30723</name>
</gene>
<dbReference type="SUPFAM" id="SSF47413">
    <property type="entry name" value="lambda repressor-like DNA-binding domains"/>
    <property type="match status" value="1"/>
</dbReference>
<reference evidence="2 3" key="1">
    <citation type="submission" date="2024-02" db="EMBL/GenBank/DDBJ databases">
        <authorList>
            <person name="Chen Y."/>
            <person name="Shah S."/>
            <person name="Dougan E. K."/>
            <person name="Thang M."/>
            <person name="Chan C."/>
        </authorList>
    </citation>
    <scope>NUCLEOTIDE SEQUENCE [LARGE SCALE GENOMIC DNA]</scope>
</reference>
<accession>A0ABP0NG19</accession>
<keyword evidence="1" id="KW-0472">Membrane</keyword>
<dbReference type="InterPro" id="IPR008076">
    <property type="entry name" value="Cyanase"/>
</dbReference>
<dbReference type="EMBL" id="CAXAMN010021696">
    <property type="protein sequence ID" value="CAK9062489.1"/>
    <property type="molecule type" value="Genomic_DNA"/>
</dbReference>
<feature type="transmembrane region" description="Helical" evidence="1">
    <location>
        <begin position="6"/>
        <end position="25"/>
    </location>
</feature>
<dbReference type="Proteomes" id="UP001642484">
    <property type="component" value="Unassembled WGS sequence"/>
</dbReference>
<evidence type="ECO:0000313" key="3">
    <source>
        <dbReference type="Proteomes" id="UP001642484"/>
    </source>
</evidence>
<keyword evidence="1" id="KW-1133">Transmembrane helix</keyword>
<organism evidence="2 3">
    <name type="scientific">Durusdinium trenchii</name>
    <dbReference type="NCBI Taxonomy" id="1381693"/>
    <lineage>
        <taxon>Eukaryota</taxon>
        <taxon>Sar</taxon>
        <taxon>Alveolata</taxon>
        <taxon>Dinophyceae</taxon>
        <taxon>Suessiales</taxon>
        <taxon>Symbiodiniaceae</taxon>
        <taxon>Durusdinium</taxon>
    </lineage>
</organism>
<protein>
    <submittedName>
        <fullName evidence="2">Uncharacterized protein</fullName>
    </submittedName>
</protein>
<evidence type="ECO:0000313" key="2">
    <source>
        <dbReference type="EMBL" id="CAK9062489.1"/>
    </source>
</evidence>
<keyword evidence="3" id="KW-1185">Reference proteome</keyword>
<sequence>MVRMVVFLRLLPVAVVALYNTAFVGTEKQRRTVRRAEGTHVDLDEVDIRALQELLPLREARTEARCVVIGEAAPRGEEEKAALVKRLLAAKRFSGKTFDEIAKELGYTNAYTANLFFNQAQLKERSAEKLKEWEGLAMLNRRDIEMMKQPPTRSFDPAILQVAHDDDDDEKMPRPKVFGAPLEGLVSVSIRFDSVLFRFIGCEP</sequence>
<evidence type="ECO:0000256" key="1">
    <source>
        <dbReference type="SAM" id="Phobius"/>
    </source>
</evidence>
<dbReference type="InterPro" id="IPR010982">
    <property type="entry name" value="Lambda_DNA-bd_dom_sf"/>
</dbReference>
<dbReference type="PANTHER" id="PTHR34186">
    <property type="entry name" value="CYANATE HYDRATASE"/>
    <property type="match status" value="1"/>
</dbReference>
<dbReference type="Gene3D" id="1.10.260.40">
    <property type="entry name" value="lambda repressor-like DNA-binding domains"/>
    <property type="match status" value="1"/>
</dbReference>